<proteinExistence type="predicted"/>
<sequence length="1014" mass="117829">MVVSTDQHAENLYGEERHLIQRAEREKRLVFFVGAGVSVPSGMPLWSTAISEIKTRMKGDLQDDALKIPQYYYIQHGECNYNRLMKDIFKYQTPLFTNDIHRELFKFQVRTIITTNYDHLLEDAAKENYRVCDVIRQDSDLAYGFTENKIIKMHGDFEHNNFVLKEDDYLHYEQNFRLLTAYIKALIAGNTIIFIGYSFNDPDLKQIFSWVKEVLGHDMPRSYMIVTKTAYSEADANYFKNFGIKVLYANMLWEGSDHAEQMVRMLQFLREKEGQTVAANIYDALKPLRDLNYLHRRYIEQAFWGTGIFLDNNKLVVIENTGFRILNGISFFGGNVEIPNEEDVSDEDKGYYKEIYGILAKSSVYWYVRDEKGKIKEIIPHMDGNTSVDQIRSAIMDYDMSTLKKLRQRNESMLAANSVLYMEQARLSYDLGEYVEAYRYLQRGTNTFYQQGKYNWYFISLINRKYLARIIDQKIFSQCSEEEQNEIRQDAEAIDLDKIYYSLPDMENGNNIFLRELYTFQVFYSSFLTMQKKAEEALKESRTSYFLFSKMPAIAELRQYVIESWNYLVQNFILLDQYIEFSSGIRQYARSLLMAMTVSHMEDGGDMSFGDAVGNIQPEPLDSMDIYFVLRYLPLEDLQFIFSQSEDAQVSIDDDGISRLEHILSNLPDINVVERNELFEKILYLSCHTCRLPSLISDVLQALVNHVGNIARRSMRMAITVFFACASQCEERADDENDAVPLLHEFIEQLLAVITRKLADLDDIGELLEQALILQKKLDHDGAFESQYVSTLLEQGALEALCILYPYMDDDTKTRISVLAQREEWNFANLPDRLKIDAHDLNLGGLDEGASFTKHLERSAAEKQRLGLFCSLLCAKILQSNKDVEENLLAVLPNVRDDRKDSSPSSYKYIFSCVTNAYLADAFVEKARIRECIRKSNIAELAWVVDWKNDDYANFQCGWLAYCPEALLQTMARHEKVRGQIQKMIQKEYLNGTIKKNILRIYFSYFAKENISDG</sequence>
<keyword evidence="1" id="KW-0812">Transmembrane</keyword>
<keyword evidence="1" id="KW-0472">Membrane</keyword>
<dbReference type="EMBL" id="BK015343">
    <property type="protein sequence ID" value="DAE02183.1"/>
    <property type="molecule type" value="Genomic_DNA"/>
</dbReference>
<accession>A0A8S5P4X2</accession>
<keyword evidence="1" id="KW-1133">Transmembrane helix</keyword>
<evidence type="ECO:0000313" key="2">
    <source>
        <dbReference type="EMBL" id="DAE02183.1"/>
    </source>
</evidence>
<protein>
    <submittedName>
        <fullName evidence="2">SIR2 family protein</fullName>
    </submittedName>
</protein>
<evidence type="ECO:0000256" key="1">
    <source>
        <dbReference type="SAM" id="Phobius"/>
    </source>
</evidence>
<reference evidence="2" key="1">
    <citation type="journal article" date="2021" name="Proc. Natl. Acad. Sci. U.S.A.">
        <title>A Catalog of Tens of Thousands of Viruses from Human Metagenomes Reveals Hidden Associations with Chronic Diseases.</title>
        <authorList>
            <person name="Tisza M.J."/>
            <person name="Buck C.B."/>
        </authorList>
    </citation>
    <scope>NUCLEOTIDE SEQUENCE</scope>
    <source>
        <strain evidence="2">Ctiil21</strain>
    </source>
</reference>
<name>A0A8S5P4X2_9CAUD</name>
<feature type="transmembrane region" description="Helical" evidence="1">
    <location>
        <begin position="29"/>
        <end position="47"/>
    </location>
</feature>
<dbReference type="Pfam" id="PF13289">
    <property type="entry name" value="SIR2_2"/>
    <property type="match status" value="1"/>
</dbReference>
<dbReference type="Gene3D" id="3.40.50.1220">
    <property type="entry name" value="TPP-binding domain"/>
    <property type="match status" value="1"/>
</dbReference>
<dbReference type="SUPFAM" id="SSF52467">
    <property type="entry name" value="DHS-like NAD/FAD-binding domain"/>
    <property type="match status" value="1"/>
</dbReference>
<dbReference type="InterPro" id="IPR029035">
    <property type="entry name" value="DHS-like_NAD/FAD-binding_dom"/>
</dbReference>
<organism evidence="2">
    <name type="scientific">Myoviridae sp. ctiil21</name>
    <dbReference type="NCBI Taxonomy" id="2825153"/>
    <lineage>
        <taxon>Viruses</taxon>
        <taxon>Duplodnaviria</taxon>
        <taxon>Heunggongvirae</taxon>
        <taxon>Uroviricota</taxon>
        <taxon>Caudoviricetes</taxon>
    </lineage>
</organism>